<dbReference type="KEGG" id="kme:H0A61_00073"/>
<dbReference type="InterPro" id="IPR023860">
    <property type="entry name" value="FeFe-hyd_TM1266"/>
</dbReference>
<dbReference type="AlphaFoldDB" id="A0A8A0RJQ9"/>
<reference evidence="1" key="1">
    <citation type="submission" date="2020-07" db="EMBL/GenBank/DDBJ databases">
        <title>Koleobacter methoxysyntrophicus gen. nov., sp. nov., a novel anaerobic bacterium isolated from deep subsurface oil field and proposal of Koleobacterales ord. nov. in the phylum Firmicutes.</title>
        <authorList>
            <person name="Sakamoto S."/>
            <person name="Tamaki H."/>
        </authorList>
    </citation>
    <scope>NUCLEOTIDE SEQUENCE</scope>
    <source>
        <strain evidence="1">NRmbB1</strain>
    </source>
</reference>
<dbReference type="SUPFAM" id="SSF55021">
    <property type="entry name" value="ACT-like"/>
    <property type="match status" value="1"/>
</dbReference>
<keyword evidence="2" id="KW-1185">Reference proteome</keyword>
<dbReference type="RefSeq" id="WP_206708012.1">
    <property type="nucleotide sequence ID" value="NZ_CP059066.1"/>
</dbReference>
<sequence>MGCYNVMAVLVNERTSSSKELQDVLTRYGCIISVRLGLHKTGNACSEEGLIILQLCGSLEEIKALEDSLNSIKGVKAKSIELSAE</sequence>
<protein>
    <recommendedName>
        <fullName evidence="3">Iron-only hydrogenase system regulator</fullName>
    </recommendedName>
</protein>
<dbReference type="InterPro" id="IPR027271">
    <property type="entry name" value="Acetolactate_synth/TF_NikR_C"/>
</dbReference>
<proteinExistence type="predicted"/>
<evidence type="ECO:0000313" key="1">
    <source>
        <dbReference type="EMBL" id="QSQ07757.1"/>
    </source>
</evidence>
<dbReference type="EMBL" id="CP059066">
    <property type="protein sequence ID" value="QSQ07757.1"/>
    <property type="molecule type" value="Genomic_DNA"/>
</dbReference>
<organism evidence="1 2">
    <name type="scientific">Koleobacter methoxysyntrophicus</name>
    <dbReference type="NCBI Taxonomy" id="2751313"/>
    <lineage>
        <taxon>Bacteria</taxon>
        <taxon>Bacillati</taxon>
        <taxon>Bacillota</taxon>
        <taxon>Clostridia</taxon>
        <taxon>Koleobacterales</taxon>
        <taxon>Koleobacteraceae</taxon>
        <taxon>Koleobacter</taxon>
    </lineage>
</organism>
<dbReference type="Gene3D" id="3.30.70.1150">
    <property type="entry name" value="ACT-like. Chain A, domain 2"/>
    <property type="match status" value="1"/>
</dbReference>
<gene>
    <name evidence="1" type="ORF">H0A61_00073</name>
</gene>
<accession>A0A8A0RJQ9</accession>
<name>A0A8A0RJQ9_9FIRM</name>
<evidence type="ECO:0000313" key="2">
    <source>
        <dbReference type="Proteomes" id="UP000662904"/>
    </source>
</evidence>
<dbReference type="InterPro" id="IPR045865">
    <property type="entry name" value="ACT-like_dom_sf"/>
</dbReference>
<dbReference type="Pfam" id="PF21699">
    <property type="entry name" value="TM1266-like"/>
    <property type="match status" value="1"/>
</dbReference>
<dbReference type="Proteomes" id="UP000662904">
    <property type="component" value="Chromosome"/>
</dbReference>
<evidence type="ECO:0008006" key="3">
    <source>
        <dbReference type="Google" id="ProtNLM"/>
    </source>
</evidence>